<proteinExistence type="predicted"/>
<protein>
    <submittedName>
        <fullName evidence="1">Uncharacterized protein</fullName>
    </submittedName>
</protein>
<reference evidence="1" key="1">
    <citation type="submission" date="2013-11" db="EMBL/GenBank/DDBJ databases">
        <title>Genome sequence of the fusiform rust pathogen reveals effectors for host alternation and coevolution with pine.</title>
        <authorList>
            <consortium name="DOE Joint Genome Institute"/>
            <person name="Smith K."/>
            <person name="Pendleton A."/>
            <person name="Kubisiak T."/>
            <person name="Anderson C."/>
            <person name="Salamov A."/>
            <person name="Aerts A."/>
            <person name="Riley R."/>
            <person name="Clum A."/>
            <person name="Lindquist E."/>
            <person name="Ence D."/>
            <person name="Campbell M."/>
            <person name="Kronenberg Z."/>
            <person name="Feau N."/>
            <person name="Dhillon B."/>
            <person name="Hamelin R."/>
            <person name="Burleigh J."/>
            <person name="Smith J."/>
            <person name="Yandell M."/>
            <person name="Nelson C."/>
            <person name="Grigoriev I."/>
            <person name="Davis J."/>
        </authorList>
    </citation>
    <scope>NUCLEOTIDE SEQUENCE</scope>
    <source>
        <strain evidence="1">G11</strain>
    </source>
</reference>
<dbReference type="Proteomes" id="UP000886653">
    <property type="component" value="Unassembled WGS sequence"/>
</dbReference>
<dbReference type="OrthoDB" id="2503578at2759"/>
<comment type="caution">
    <text evidence="1">The sequence shown here is derived from an EMBL/GenBank/DDBJ whole genome shotgun (WGS) entry which is preliminary data.</text>
</comment>
<keyword evidence="2" id="KW-1185">Reference proteome</keyword>
<dbReference type="AlphaFoldDB" id="A0A9P6N7N2"/>
<organism evidence="1 2">
    <name type="scientific">Cronartium quercuum f. sp. fusiforme G11</name>
    <dbReference type="NCBI Taxonomy" id="708437"/>
    <lineage>
        <taxon>Eukaryota</taxon>
        <taxon>Fungi</taxon>
        <taxon>Dikarya</taxon>
        <taxon>Basidiomycota</taxon>
        <taxon>Pucciniomycotina</taxon>
        <taxon>Pucciniomycetes</taxon>
        <taxon>Pucciniales</taxon>
        <taxon>Coleosporiaceae</taxon>
        <taxon>Cronartium</taxon>
    </lineage>
</organism>
<evidence type="ECO:0000313" key="1">
    <source>
        <dbReference type="EMBL" id="KAG0141164.1"/>
    </source>
</evidence>
<sequence length="160" mass="17918">LYYSTKFQKHLVLKVMDEAHVIYLWGLVSSGLTKGLHKAILNWVMSVSSGQNMVTLGRHSKQQKMFLSFHCLPPADLLQLNKFSTLIPHHTQVANDNLPSTIIYSSKQDATFTVSQQVHLAQSHPTGVNDGNSMCCWVYHAATSPKEKSTHTSDYDKGVF</sequence>
<dbReference type="EMBL" id="MU167398">
    <property type="protein sequence ID" value="KAG0141164.1"/>
    <property type="molecule type" value="Genomic_DNA"/>
</dbReference>
<gene>
    <name evidence="1" type="ORF">CROQUDRAFT_52089</name>
</gene>
<accession>A0A9P6N7N2</accession>
<evidence type="ECO:0000313" key="2">
    <source>
        <dbReference type="Proteomes" id="UP000886653"/>
    </source>
</evidence>
<name>A0A9P6N7N2_9BASI</name>
<feature type="non-terminal residue" evidence="1">
    <location>
        <position position="1"/>
    </location>
</feature>